<dbReference type="PANTHER" id="PTHR31060:SF37">
    <property type="entry name" value="BTB DOMAIN-CONTAINING PROTEIN"/>
    <property type="match status" value="1"/>
</dbReference>
<name>A0AAD3NPB6_CRYJA</name>
<gene>
    <name evidence="3" type="ORF">SUGI_1509590</name>
</gene>
<comment type="caution">
    <text evidence="3">The sequence shown here is derived from an EMBL/GenBank/DDBJ whole genome shotgun (WGS) entry which is preliminary data.</text>
</comment>
<dbReference type="Proteomes" id="UP001234787">
    <property type="component" value="Unassembled WGS sequence"/>
</dbReference>
<feature type="domain" description="BTB" evidence="2">
    <location>
        <begin position="55"/>
        <end position="131"/>
    </location>
</feature>
<keyword evidence="4" id="KW-1185">Reference proteome</keyword>
<proteinExistence type="predicted"/>
<evidence type="ECO:0000313" key="4">
    <source>
        <dbReference type="Proteomes" id="UP001234787"/>
    </source>
</evidence>
<dbReference type="InterPro" id="IPR011333">
    <property type="entry name" value="SKP1/BTB/POZ_sf"/>
</dbReference>
<evidence type="ECO:0000259" key="2">
    <source>
        <dbReference type="PROSITE" id="PS50097"/>
    </source>
</evidence>
<dbReference type="PANTHER" id="PTHR31060">
    <property type="entry name" value="OSJNBA0011J08.25 PROTEIN-RELATED"/>
    <property type="match status" value="1"/>
</dbReference>
<dbReference type="Gene3D" id="3.30.710.10">
    <property type="entry name" value="Potassium Channel Kv1.1, Chain A"/>
    <property type="match status" value="1"/>
</dbReference>
<evidence type="ECO:0000313" key="3">
    <source>
        <dbReference type="EMBL" id="GLJ59465.1"/>
    </source>
</evidence>
<dbReference type="Pfam" id="PF00651">
    <property type="entry name" value="BTB"/>
    <property type="match status" value="1"/>
</dbReference>
<accession>A0AAD3NPB6</accession>
<dbReference type="InterPro" id="IPR038920">
    <property type="entry name" value="At3g05675-like"/>
</dbReference>
<evidence type="ECO:0000256" key="1">
    <source>
        <dbReference type="ARBA" id="ARBA00004906"/>
    </source>
</evidence>
<organism evidence="3 4">
    <name type="scientific">Cryptomeria japonica</name>
    <name type="common">Japanese cedar</name>
    <name type="synonym">Cupressus japonica</name>
    <dbReference type="NCBI Taxonomy" id="3369"/>
    <lineage>
        <taxon>Eukaryota</taxon>
        <taxon>Viridiplantae</taxon>
        <taxon>Streptophyta</taxon>
        <taxon>Embryophyta</taxon>
        <taxon>Tracheophyta</taxon>
        <taxon>Spermatophyta</taxon>
        <taxon>Pinopsida</taxon>
        <taxon>Pinidae</taxon>
        <taxon>Conifers II</taxon>
        <taxon>Cupressales</taxon>
        <taxon>Cupressaceae</taxon>
        <taxon>Cryptomeria</taxon>
    </lineage>
</organism>
<dbReference type="AlphaFoldDB" id="A0AAD3NPB6"/>
<dbReference type="EMBL" id="BSEH01000951">
    <property type="protein sequence ID" value="GLJ59465.1"/>
    <property type="molecule type" value="Genomic_DNA"/>
</dbReference>
<dbReference type="SUPFAM" id="SSF54695">
    <property type="entry name" value="POZ domain"/>
    <property type="match status" value="1"/>
</dbReference>
<dbReference type="PROSITE" id="PS50097">
    <property type="entry name" value="BTB"/>
    <property type="match status" value="1"/>
</dbReference>
<protein>
    <recommendedName>
        <fullName evidence="2">BTB domain-containing protein</fullName>
    </recommendedName>
</protein>
<reference evidence="3" key="1">
    <citation type="submission" date="2022-12" db="EMBL/GenBank/DDBJ databases">
        <title>Chromosome-Level Genome Assembly of Japanese Cedar (Cryptomeriajaponica D. Don).</title>
        <authorList>
            <person name="Fujino T."/>
            <person name="Yamaguchi K."/>
            <person name="Yokoyama T."/>
            <person name="Hamanaka T."/>
            <person name="Harazono Y."/>
            <person name="Kamada H."/>
            <person name="Kobayashi W."/>
            <person name="Ujino-Ihara T."/>
            <person name="Uchiyama K."/>
            <person name="Matsumoto A."/>
            <person name="Izuno A."/>
            <person name="Tsumura Y."/>
            <person name="Toyoda A."/>
            <person name="Shigenobu S."/>
            <person name="Moriguchi Y."/>
            <person name="Ueno S."/>
            <person name="Kasahara M."/>
        </authorList>
    </citation>
    <scope>NUCLEOTIDE SEQUENCE</scope>
</reference>
<dbReference type="InterPro" id="IPR000210">
    <property type="entry name" value="BTB/POZ_dom"/>
</dbReference>
<sequence length="439" mass="50184">MTSKSNDQIVGQELKLKKKKVLDEVIPSTKIKSGTDSTANEQIDLRPQFGATNSADVRLRIFGPNREEYDGNPLRLHSQTLQTSDFFKALLSERWSSNIRPFEIEVTTDQSFENYLKCIEMMYSSTSSLRFSNVDECLAILSVASELLVDKLMQQCMRYLEAVRWNSEEESKIRNLLSSLSLSVLPDLNARLNKQNNNYLEFVRENIKAMLYFLSSCDCADKKQPIIRGAVGKFMVENLQEDESSGIAEMCRHIILEEFKANIEIAVTSNTEKNAADEEHSYFALLWPFTLIERCDGTTMEDALKILCEEMKLAHIIMQPQKHYTASRYTKVMLPILLGCLDALANGKIIAERKLRVGFLTIWLPVMARLLCPNLYFNHISDNDVLKTQLCRGVSNVVETLPFADWRGIYNIWIDCCAKYSIDLRIPFASGCKVLHEHK</sequence>
<comment type="pathway">
    <text evidence="1">Protein modification; protein ubiquitination.</text>
</comment>